<dbReference type="RefSeq" id="WP_015882949.1">
    <property type="nucleotide sequence ID" value="NC_012669.1"/>
</dbReference>
<dbReference type="KEGG" id="bcv:Bcav_2459"/>
<evidence type="ECO:0000313" key="3">
    <source>
        <dbReference type="EMBL" id="ACQ80709.1"/>
    </source>
</evidence>
<proteinExistence type="predicted"/>
<dbReference type="InterPro" id="IPR002591">
    <property type="entry name" value="Phosphodiest/P_Trfase"/>
</dbReference>
<dbReference type="OrthoDB" id="1956004at2"/>
<dbReference type="PROSITE" id="PS51318">
    <property type="entry name" value="TAT"/>
    <property type="match status" value="1"/>
</dbReference>
<feature type="compositionally biased region" description="Low complexity" evidence="1">
    <location>
        <begin position="78"/>
        <end position="96"/>
    </location>
</feature>
<evidence type="ECO:0000256" key="2">
    <source>
        <dbReference type="SAM" id="SignalP"/>
    </source>
</evidence>
<sequence>MPTLTRRHALTALGAAVAAPAIGVAPAAAVGGHGDRPRRRVVLIDVDGFDPRFLDGEYADVHPLPRIRALRASGASGTAAGTFSSYSNSSRTSTATGTHPDVHRNAGYYVDPATGLAVSQERFIEPGVETIAHTLRRQGRTGAYVQWYAVQDYGAGYGDVEQLYTQPGGGMTARVDDAVALLSGGPVSSGGTQVQLPEIPDFLAVYGSEVDGWLHSNGFAGQGLVDALEETDTQVGRLLDTIEDLGLAESTTVLLTGDHAQREWTEPLLPELIAALEETGGTMSVVGAGQTADLTADIVLYAAPRTADVTFRTPLARGELARLTRRIERIEGVAAVYGERELRRLRAADKLGDLVVEPSEPFHFSTLQDGALRGSHGGVEEMEVPLVLAGAGVRRGARLARPSLTDVAPTICHLLGVGAPSSADGRVLREALRH</sequence>
<protein>
    <submittedName>
        <fullName evidence="3">Type I phosphodiesterase/nucleotide pyrophosphatase</fullName>
    </submittedName>
</protein>
<organism evidence="3 4">
    <name type="scientific">Beutenbergia cavernae (strain ATCC BAA-8 / DSM 12333 / CCUG 43141 / JCM 11478 / NBRC 16432 / NCIMB 13614 / HKI 0122)</name>
    <dbReference type="NCBI Taxonomy" id="471853"/>
    <lineage>
        <taxon>Bacteria</taxon>
        <taxon>Bacillati</taxon>
        <taxon>Actinomycetota</taxon>
        <taxon>Actinomycetes</taxon>
        <taxon>Micrococcales</taxon>
        <taxon>Beutenbergiaceae</taxon>
        <taxon>Beutenbergia</taxon>
    </lineage>
</organism>
<reference evidence="3 4" key="1">
    <citation type="journal article" date="2009" name="Stand. Genomic Sci.">
        <title>Complete genome sequence of Beutenbergia cavernae type strain (HKI 0122).</title>
        <authorList>
            <person name="Land M."/>
            <person name="Pukall R."/>
            <person name="Abt B."/>
            <person name="Goker M."/>
            <person name="Rohde M."/>
            <person name="Glavina Del Rio T."/>
            <person name="Tice H."/>
            <person name="Copeland A."/>
            <person name="Cheng J.F."/>
            <person name="Lucas S."/>
            <person name="Chen F."/>
            <person name="Nolan M."/>
            <person name="Bruce D."/>
            <person name="Goodwin L."/>
            <person name="Pitluck S."/>
            <person name="Ivanova N."/>
            <person name="Mavromatis K."/>
            <person name="Ovchinnikova G."/>
            <person name="Pati A."/>
            <person name="Chen A."/>
            <person name="Palaniappan K."/>
            <person name="Hauser L."/>
            <person name="Chang Y.J."/>
            <person name="Jefferies C.C."/>
            <person name="Saunders E."/>
            <person name="Brettin T."/>
            <person name="Detter J.C."/>
            <person name="Han C."/>
            <person name="Chain P."/>
            <person name="Bristow J."/>
            <person name="Eisen J.A."/>
            <person name="Markowitz V."/>
            <person name="Hugenholtz P."/>
            <person name="Kyrpides N.C."/>
            <person name="Klenk H.P."/>
            <person name="Lapidus A."/>
        </authorList>
    </citation>
    <scope>NUCLEOTIDE SEQUENCE [LARGE SCALE GENOMIC DNA]</scope>
    <source>
        <strain evidence="4">ATCC BAA-8 / DSM 12333 / NBRC 16432</strain>
    </source>
</reference>
<dbReference type="AlphaFoldDB" id="C5BWP3"/>
<dbReference type="EMBL" id="CP001618">
    <property type="protein sequence ID" value="ACQ80709.1"/>
    <property type="molecule type" value="Genomic_DNA"/>
</dbReference>
<dbReference type="Pfam" id="PF01663">
    <property type="entry name" value="Phosphodiest"/>
    <property type="match status" value="1"/>
</dbReference>
<dbReference type="Proteomes" id="UP000007962">
    <property type="component" value="Chromosome"/>
</dbReference>
<dbReference type="SUPFAM" id="SSF53649">
    <property type="entry name" value="Alkaline phosphatase-like"/>
    <property type="match status" value="1"/>
</dbReference>
<keyword evidence="4" id="KW-1185">Reference proteome</keyword>
<feature type="region of interest" description="Disordered" evidence="1">
    <location>
        <begin position="78"/>
        <end position="100"/>
    </location>
</feature>
<evidence type="ECO:0000256" key="1">
    <source>
        <dbReference type="SAM" id="MobiDB-lite"/>
    </source>
</evidence>
<name>C5BWP3_BEUC1</name>
<feature type="chain" id="PRO_5002949123" evidence="2">
    <location>
        <begin position="28"/>
        <end position="434"/>
    </location>
</feature>
<evidence type="ECO:0000313" key="4">
    <source>
        <dbReference type="Proteomes" id="UP000007962"/>
    </source>
</evidence>
<dbReference type="InterPro" id="IPR006311">
    <property type="entry name" value="TAT_signal"/>
</dbReference>
<dbReference type="STRING" id="471853.Bcav_2459"/>
<dbReference type="GO" id="GO:0016787">
    <property type="term" value="F:hydrolase activity"/>
    <property type="evidence" value="ECO:0007669"/>
    <property type="project" value="UniProtKB-ARBA"/>
</dbReference>
<dbReference type="PANTHER" id="PTHR10151">
    <property type="entry name" value="ECTONUCLEOTIDE PYROPHOSPHATASE/PHOSPHODIESTERASE"/>
    <property type="match status" value="1"/>
</dbReference>
<dbReference type="eggNOG" id="COG1524">
    <property type="taxonomic scope" value="Bacteria"/>
</dbReference>
<dbReference type="HOGENOM" id="CLU_631158_0_0_11"/>
<feature type="signal peptide" evidence="2">
    <location>
        <begin position="1"/>
        <end position="27"/>
    </location>
</feature>
<dbReference type="Gene3D" id="3.40.720.10">
    <property type="entry name" value="Alkaline Phosphatase, subunit A"/>
    <property type="match status" value="1"/>
</dbReference>
<dbReference type="InterPro" id="IPR017850">
    <property type="entry name" value="Alkaline_phosphatase_core_sf"/>
</dbReference>
<gene>
    <name evidence="3" type="ordered locus">Bcav_2459</name>
</gene>
<keyword evidence="2" id="KW-0732">Signal</keyword>
<dbReference type="PANTHER" id="PTHR10151:SF120">
    <property type="entry name" value="BIS(5'-ADENOSYL)-TRIPHOSPHATASE"/>
    <property type="match status" value="1"/>
</dbReference>
<accession>C5BWP3</accession>